<keyword evidence="1" id="KW-0732">Signal</keyword>
<name>A0ABU4HI51_9ACTN</name>
<evidence type="ECO:0000313" key="2">
    <source>
        <dbReference type="EMBL" id="MDW5592976.1"/>
    </source>
</evidence>
<gene>
    <name evidence="2" type="ORF">R7226_01415</name>
</gene>
<keyword evidence="3" id="KW-1185">Reference proteome</keyword>
<dbReference type="EMBL" id="JAWSTH010000002">
    <property type="protein sequence ID" value="MDW5592976.1"/>
    <property type="molecule type" value="Genomic_DNA"/>
</dbReference>
<feature type="signal peptide" evidence="1">
    <location>
        <begin position="1"/>
        <end position="22"/>
    </location>
</feature>
<reference evidence="3" key="1">
    <citation type="submission" date="2023-07" db="EMBL/GenBank/DDBJ databases">
        <title>Conexibacter stalactiti sp. nov., isolated from stalactites in a lava cave and emended description of the genus Conexibacter.</title>
        <authorList>
            <person name="Lee S.D."/>
        </authorList>
    </citation>
    <scope>NUCLEOTIDE SEQUENCE [LARGE SCALE GENOMIC DNA]</scope>
    <source>
        <strain evidence="3">KCTC 39840</strain>
    </source>
</reference>
<accession>A0ABU4HI51</accession>
<evidence type="ECO:0000256" key="1">
    <source>
        <dbReference type="SAM" id="SignalP"/>
    </source>
</evidence>
<dbReference type="Proteomes" id="UP001284601">
    <property type="component" value="Unassembled WGS sequence"/>
</dbReference>
<evidence type="ECO:0000313" key="3">
    <source>
        <dbReference type="Proteomes" id="UP001284601"/>
    </source>
</evidence>
<feature type="chain" id="PRO_5047298189" evidence="1">
    <location>
        <begin position="23"/>
        <end position="146"/>
    </location>
</feature>
<sequence>MPRTLLTLVLLAAMSAATLAPAASAKTITVAEKATLRIEQDGTTLTGRGTATGTLPGRVTADVKAVGLGVGGTVKLYPRGGGSLTINVAANIVSRARGTDTLKGNMAVRSGTGTYDDAVGAGPVTATINRRTMIATVTVTDIRLTY</sequence>
<organism evidence="2 3">
    <name type="scientific">Conexibacter stalactiti</name>
    <dbReference type="NCBI Taxonomy" id="1940611"/>
    <lineage>
        <taxon>Bacteria</taxon>
        <taxon>Bacillati</taxon>
        <taxon>Actinomycetota</taxon>
        <taxon>Thermoleophilia</taxon>
        <taxon>Solirubrobacterales</taxon>
        <taxon>Conexibacteraceae</taxon>
        <taxon>Conexibacter</taxon>
    </lineage>
</organism>
<dbReference type="RefSeq" id="WP_318595236.1">
    <property type="nucleotide sequence ID" value="NZ_JAWSTH010000002.1"/>
</dbReference>
<proteinExistence type="predicted"/>
<comment type="caution">
    <text evidence="2">The sequence shown here is derived from an EMBL/GenBank/DDBJ whole genome shotgun (WGS) entry which is preliminary data.</text>
</comment>
<protein>
    <submittedName>
        <fullName evidence="2">Autotransporter</fullName>
    </submittedName>
</protein>